<keyword evidence="2" id="KW-1133">Transmembrane helix</keyword>
<protein>
    <submittedName>
        <fullName evidence="5">Gldg family protein</fullName>
    </submittedName>
</protein>
<sequence length="558" mass="60559">MKQIPTTWKSFKQSWQWLFWAGPVLVVIGLSAGAVSGNWGSIPVGLTVAGIVLIGVWLLLQSQPGSGFWGRRSTQASTNALLSTLAVVVILGLINFLGVRYANQVDLTENQLYTLAPQSQGILRRLPQPVKVWVFMDPNSPNPNSGPTQALLDQYKRQSRQFNFEMVDPQAQPGLAQSFGIQDIGDVYIEAGQKRRFLQNLKSERLSEGRLTNAIEQITSDRQAKIYFLQGHGESSLDEGQRGLAQAKALLQEKNFISEPLNLVEQPAVPEDAAAVVVAGPKQALFDKEVRELSAYLQQGGSVLLMIDPNVDPKLEGLLKNWGVTLGNRIAINASAQQIAELGPTASVVNQYGDHPITKDFGNRYSIYPIARPIQTTPVSGVQETPLLVTSPQSWAESDLKNQNLEFNPERDRQGPLVLGVALSKAAQATGSAQASPSPSPSASPSVSPSASPSPSPSPTPTTEANKTPSESRLVVVGNSSFATDGLFGQQLNGDVFLNSVSWLSKRDDQVLSIRPKEDKNRRITMTAQQANLVGWLSLAVLPLLGFGTAGVMWWRRR</sequence>
<evidence type="ECO:0000313" key="5">
    <source>
        <dbReference type="EMBL" id="MEP0817694.1"/>
    </source>
</evidence>
<evidence type="ECO:0000256" key="2">
    <source>
        <dbReference type="SAM" id="Phobius"/>
    </source>
</evidence>
<evidence type="ECO:0000313" key="6">
    <source>
        <dbReference type="Proteomes" id="UP001464891"/>
    </source>
</evidence>
<comment type="caution">
    <text evidence="5">The sequence shown here is derived from an EMBL/GenBank/DDBJ whole genome shotgun (WGS) entry which is preliminary data.</text>
</comment>
<keyword evidence="6" id="KW-1185">Reference proteome</keyword>
<dbReference type="Proteomes" id="UP001464891">
    <property type="component" value="Unassembled WGS sequence"/>
</dbReference>
<dbReference type="Pfam" id="PF23357">
    <property type="entry name" value="DUF7088"/>
    <property type="match status" value="1"/>
</dbReference>
<keyword evidence="2" id="KW-0812">Transmembrane</keyword>
<accession>A0ABV0J7D0</accession>
<dbReference type="InterPro" id="IPR055396">
    <property type="entry name" value="DUF7088"/>
</dbReference>
<evidence type="ECO:0000259" key="3">
    <source>
        <dbReference type="Pfam" id="PF09822"/>
    </source>
</evidence>
<evidence type="ECO:0000256" key="1">
    <source>
        <dbReference type="SAM" id="MobiDB-lite"/>
    </source>
</evidence>
<feature type="region of interest" description="Disordered" evidence="1">
    <location>
        <begin position="429"/>
        <end position="472"/>
    </location>
</feature>
<feature type="transmembrane region" description="Helical" evidence="2">
    <location>
        <begin position="17"/>
        <end position="36"/>
    </location>
</feature>
<evidence type="ECO:0000259" key="4">
    <source>
        <dbReference type="Pfam" id="PF23357"/>
    </source>
</evidence>
<feature type="compositionally biased region" description="Low complexity" evidence="1">
    <location>
        <begin position="429"/>
        <end position="451"/>
    </location>
</feature>
<reference evidence="5 6" key="1">
    <citation type="submission" date="2022-04" db="EMBL/GenBank/DDBJ databases">
        <title>Positive selection, recombination, and allopatry shape intraspecific diversity of widespread and dominant cyanobacteria.</title>
        <authorList>
            <person name="Wei J."/>
            <person name="Shu W."/>
            <person name="Hu C."/>
        </authorList>
    </citation>
    <scope>NUCLEOTIDE SEQUENCE [LARGE SCALE GENOMIC DNA]</scope>
    <source>
        <strain evidence="5 6">GB2-A4</strain>
    </source>
</reference>
<dbReference type="Pfam" id="PF09822">
    <property type="entry name" value="ABC_transp_aux"/>
    <property type="match status" value="1"/>
</dbReference>
<dbReference type="EMBL" id="JAMPKM010000005">
    <property type="protein sequence ID" value="MEP0817694.1"/>
    <property type="molecule type" value="Genomic_DNA"/>
</dbReference>
<keyword evidence="2" id="KW-0472">Membrane</keyword>
<organism evidence="5 6">
    <name type="scientific">Trichocoleus desertorum GB2-A4</name>
    <dbReference type="NCBI Taxonomy" id="2933944"/>
    <lineage>
        <taxon>Bacteria</taxon>
        <taxon>Bacillati</taxon>
        <taxon>Cyanobacteriota</taxon>
        <taxon>Cyanophyceae</taxon>
        <taxon>Leptolyngbyales</taxon>
        <taxon>Trichocoleusaceae</taxon>
        <taxon>Trichocoleus</taxon>
    </lineage>
</organism>
<feature type="transmembrane region" description="Helical" evidence="2">
    <location>
        <begin position="533"/>
        <end position="555"/>
    </location>
</feature>
<dbReference type="RefSeq" id="WP_190436089.1">
    <property type="nucleotide sequence ID" value="NZ_JAMPKM010000005.1"/>
</dbReference>
<feature type="domain" description="ABC-type uncharacterised transport system" evidence="3">
    <location>
        <begin position="225"/>
        <end position="491"/>
    </location>
</feature>
<feature type="domain" description="DUF7088" evidence="4">
    <location>
        <begin position="109"/>
        <end position="183"/>
    </location>
</feature>
<feature type="transmembrane region" description="Helical" evidence="2">
    <location>
        <begin position="80"/>
        <end position="102"/>
    </location>
</feature>
<proteinExistence type="predicted"/>
<feature type="transmembrane region" description="Helical" evidence="2">
    <location>
        <begin position="42"/>
        <end position="60"/>
    </location>
</feature>
<gene>
    <name evidence="5" type="ORF">NC998_11350</name>
</gene>
<name>A0ABV0J7D0_9CYAN</name>
<dbReference type="InterPro" id="IPR019196">
    <property type="entry name" value="ABC_transp_unknown"/>
</dbReference>